<dbReference type="PANTHER" id="PTHR23319">
    <property type="entry name" value="GRAM DOMAIN CONTAINING 1B, ISOFORM E"/>
    <property type="match status" value="1"/>
</dbReference>
<keyword evidence="2" id="KW-0812">Transmembrane</keyword>
<dbReference type="Gene3D" id="2.30.29.30">
    <property type="entry name" value="Pleckstrin-homology domain (PH domain)/Phosphotyrosine-binding domain (PTB)"/>
    <property type="match status" value="1"/>
</dbReference>
<dbReference type="GO" id="GO:0032934">
    <property type="term" value="F:sterol binding"/>
    <property type="evidence" value="ECO:0007669"/>
    <property type="project" value="TreeGrafter"/>
</dbReference>
<feature type="compositionally biased region" description="Basic residues" evidence="1">
    <location>
        <begin position="1"/>
        <end position="11"/>
    </location>
</feature>
<evidence type="ECO:0000259" key="3">
    <source>
        <dbReference type="SMART" id="SM00568"/>
    </source>
</evidence>
<dbReference type="GO" id="GO:0140268">
    <property type="term" value="C:endoplasmic reticulum-plasma membrane contact site"/>
    <property type="evidence" value="ECO:0007669"/>
    <property type="project" value="TreeGrafter"/>
</dbReference>
<feature type="region of interest" description="Disordered" evidence="1">
    <location>
        <begin position="1"/>
        <end position="49"/>
    </location>
</feature>
<sequence length="367" mass="41359">MSVQNGKKRIKTSPSNKSTDSSRKNVKLRDSFYSDNDSSSTAGSSESGASFQISDVKKDTNDTSSTKTVKTKLPSKSLRKKFFHHFSNIEGDEEVLNRFSCALLNDLLLQGYLYITTNYFGFYSNVFGYVTKILIPIITVEDITKEKTAKIFPNAIGIVTAEHKHVFGSFISRDSTLEFMRSIWQKAKSEAALLENELNEQGLVYSELEEDEDEVDNEESPDREITQYNGARRISKALMRVPKTVTYFKKMTHRRIMLLATIILLGMLYISAALLLYRINQVQNKYLGALRDVQNSDSHTIFQDVLKWQAQLQAQSSGAVSNFVDSNLEQIAKVKQSLEILSSLLVDASHCGEENSVSSAKDETYLN</sequence>
<dbReference type="InterPro" id="IPR004182">
    <property type="entry name" value="GRAM"/>
</dbReference>
<evidence type="ECO:0000313" key="4">
    <source>
        <dbReference type="EMBL" id="KAJ8919472.1"/>
    </source>
</evidence>
<evidence type="ECO:0000313" key="5">
    <source>
        <dbReference type="Proteomes" id="UP001159042"/>
    </source>
</evidence>
<accession>A0AAV8VYJ3</accession>
<dbReference type="CDD" id="cd13220">
    <property type="entry name" value="PH-GRAM_GRAMDC"/>
    <property type="match status" value="1"/>
</dbReference>
<dbReference type="PANTHER" id="PTHR23319:SF13">
    <property type="entry name" value="GRAM DOMAIN-CONTAINING PROTEIN"/>
    <property type="match status" value="1"/>
</dbReference>
<comment type="caution">
    <text evidence="4">The sequence shown here is derived from an EMBL/GenBank/DDBJ whole genome shotgun (WGS) entry which is preliminary data.</text>
</comment>
<feature type="compositionally biased region" description="Basic and acidic residues" evidence="1">
    <location>
        <begin position="20"/>
        <end position="32"/>
    </location>
</feature>
<evidence type="ECO:0000256" key="2">
    <source>
        <dbReference type="SAM" id="Phobius"/>
    </source>
</evidence>
<dbReference type="GO" id="GO:0120015">
    <property type="term" value="F:sterol transfer activity"/>
    <property type="evidence" value="ECO:0007669"/>
    <property type="project" value="TreeGrafter"/>
</dbReference>
<reference evidence="4 5" key="1">
    <citation type="journal article" date="2023" name="Insect Mol. Biol.">
        <title>Genome sequencing provides insights into the evolution of gene families encoding plant cell wall-degrading enzymes in longhorned beetles.</title>
        <authorList>
            <person name="Shin N.R."/>
            <person name="Okamura Y."/>
            <person name="Kirsch R."/>
            <person name="Pauchet Y."/>
        </authorList>
    </citation>
    <scope>NUCLEOTIDE SEQUENCE [LARGE SCALE GENOMIC DNA]</scope>
    <source>
        <strain evidence="4">EAD_L_NR</strain>
    </source>
</reference>
<dbReference type="SMART" id="SM00568">
    <property type="entry name" value="GRAM"/>
    <property type="match status" value="1"/>
</dbReference>
<dbReference type="Proteomes" id="UP001159042">
    <property type="component" value="Unassembled WGS sequence"/>
</dbReference>
<proteinExistence type="predicted"/>
<name>A0AAV8VYJ3_9CUCU</name>
<dbReference type="EMBL" id="JANEYG010000018">
    <property type="protein sequence ID" value="KAJ8919472.1"/>
    <property type="molecule type" value="Genomic_DNA"/>
</dbReference>
<dbReference type="Pfam" id="PF02893">
    <property type="entry name" value="GRAM"/>
    <property type="match status" value="1"/>
</dbReference>
<dbReference type="GO" id="GO:0032366">
    <property type="term" value="P:intracellular sterol transport"/>
    <property type="evidence" value="ECO:0007669"/>
    <property type="project" value="TreeGrafter"/>
</dbReference>
<dbReference type="AlphaFoldDB" id="A0AAV8VYJ3"/>
<organism evidence="4 5">
    <name type="scientific">Exocentrus adspersus</name>
    <dbReference type="NCBI Taxonomy" id="1586481"/>
    <lineage>
        <taxon>Eukaryota</taxon>
        <taxon>Metazoa</taxon>
        <taxon>Ecdysozoa</taxon>
        <taxon>Arthropoda</taxon>
        <taxon>Hexapoda</taxon>
        <taxon>Insecta</taxon>
        <taxon>Pterygota</taxon>
        <taxon>Neoptera</taxon>
        <taxon>Endopterygota</taxon>
        <taxon>Coleoptera</taxon>
        <taxon>Polyphaga</taxon>
        <taxon>Cucujiformia</taxon>
        <taxon>Chrysomeloidea</taxon>
        <taxon>Cerambycidae</taxon>
        <taxon>Lamiinae</taxon>
        <taxon>Acanthocinini</taxon>
        <taxon>Exocentrus</taxon>
    </lineage>
</organism>
<evidence type="ECO:0000256" key="1">
    <source>
        <dbReference type="SAM" id="MobiDB-lite"/>
    </source>
</evidence>
<keyword evidence="2" id="KW-0472">Membrane</keyword>
<dbReference type="GO" id="GO:0005789">
    <property type="term" value="C:endoplasmic reticulum membrane"/>
    <property type="evidence" value="ECO:0007669"/>
    <property type="project" value="TreeGrafter"/>
</dbReference>
<gene>
    <name evidence="4" type="ORF">NQ315_016572</name>
</gene>
<feature type="compositionally biased region" description="Low complexity" evidence="1">
    <location>
        <begin position="34"/>
        <end position="49"/>
    </location>
</feature>
<feature type="transmembrane region" description="Helical" evidence="2">
    <location>
        <begin position="256"/>
        <end position="277"/>
    </location>
</feature>
<dbReference type="InterPro" id="IPR011993">
    <property type="entry name" value="PH-like_dom_sf"/>
</dbReference>
<keyword evidence="5" id="KW-1185">Reference proteome</keyword>
<dbReference type="GO" id="GO:0005886">
    <property type="term" value="C:plasma membrane"/>
    <property type="evidence" value="ECO:0007669"/>
    <property type="project" value="TreeGrafter"/>
</dbReference>
<keyword evidence="2" id="KW-1133">Transmembrane helix</keyword>
<dbReference type="InterPro" id="IPR051482">
    <property type="entry name" value="Cholesterol_transport"/>
</dbReference>
<protein>
    <recommendedName>
        <fullName evidence="3">GRAM domain-containing protein</fullName>
    </recommendedName>
</protein>
<feature type="domain" description="GRAM" evidence="3">
    <location>
        <begin position="81"/>
        <end position="147"/>
    </location>
</feature>